<protein>
    <submittedName>
        <fullName evidence="1">Uncharacterized protein</fullName>
    </submittedName>
</protein>
<proteinExistence type="predicted"/>
<evidence type="ECO:0000313" key="2">
    <source>
        <dbReference type="Proteomes" id="UP000078512"/>
    </source>
</evidence>
<keyword evidence="2" id="KW-1185">Reference proteome</keyword>
<dbReference type="AlphaFoldDB" id="A0A197KFQ4"/>
<dbReference type="EMBL" id="KV442011">
    <property type="protein sequence ID" value="OAQ36552.1"/>
    <property type="molecule type" value="Genomic_DNA"/>
</dbReference>
<name>A0A197KFQ4_9FUNG</name>
<evidence type="ECO:0000313" key="1">
    <source>
        <dbReference type="EMBL" id="OAQ36552.1"/>
    </source>
</evidence>
<accession>A0A197KFQ4</accession>
<sequence length="75" mass="8885">MSFSLFFYAHKFCWFLCLSYFLFTHFFAITPFPEPYISSHSPPCSFFLHTRHPRFLTILLDVSAINLHPTHNNKG</sequence>
<reference evidence="1 2" key="1">
    <citation type="submission" date="2016-05" db="EMBL/GenBank/DDBJ databases">
        <title>Genome sequencing reveals origins of a unique bacterial endosymbiosis in the earliest lineages of terrestrial Fungi.</title>
        <authorList>
            <consortium name="DOE Joint Genome Institute"/>
            <person name="Uehling J."/>
            <person name="Gryganskyi A."/>
            <person name="Hameed K."/>
            <person name="Tschaplinski T."/>
            <person name="Misztal P."/>
            <person name="Wu S."/>
            <person name="Desiro A."/>
            <person name="Vande Pol N."/>
            <person name="Du Z.-Y."/>
            <person name="Zienkiewicz A."/>
            <person name="Zienkiewicz K."/>
            <person name="Morin E."/>
            <person name="Tisserant E."/>
            <person name="Splivallo R."/>
            <person name="Hainaut M."/>
            <person name="Henrissat B."/>
            <person name="Ohm R."/>
            <person name="Kuo A."/>
            <person name="Yan J."/>
            <person name="Lipzen A."/>
            <person name="Nolan M."/>
            <person name="Labutti K."/>
            <person name="Barry K."/>
            <person name="Goldstein A."/>
            <person name="Labbe J."/>
            <person name="Schadt C."/>
            <person name="Tuskan G."/>
            <person name="Grigoriev I."/>
            <person name="Martin F."/>
            <person name="Vilgalys R."/>
            <person name="Bonito G."/>
        </authorList>
    </citation>
    <scope>NUCLEOTIDE SEQUENCE [LARGE SCALE GENOMIC DNA]</scope>
    <source>
        <strain evidence="1 2">AG-77</strain>
    </source>
</reference>
<organism evidence="1 2">
    <name type="scientific">Linnemannia elongata AG-77</name>
    <dbReference type="NCBI Taxonomy" id="1314771"/>
    <lineage>
        <taxon>Eukaryota</taxon>
        <taxon>Fungi</taxon>
        <taxon>Fungi incertae sedis</taxon>
        <taxon>Mucoromycota</taxon>
        <taxon>Mortierellomycotina</taxon>
        <taxon>Mortierellomycetes</taxon>
        <taxon>Mortierellales</taxon>
        <taxon>Mortierellaceae</taxon>
        <taxon>Linnemannia</taxon>
    </lineage>
</organism>
<dbReference type="Proteomes" id="UP000078512">
    <property type="component" value="Unassembled WGS sequence"/>
</dbReference>
<gene>
    <name evidence="1" type="ORF">K457DRAFT_170097</name>
</gene>